<dbReference type="EMBL" id="JARPYI010000001">
    <property type="protein sequence ID" value="MDT2598590.1"/>
    <property type="molecule type" value="Genomic_DNA"/>
</dbReference>
<sequence>MLSKKQFKALKSLISQLKKSHSKLRSVEPYSEKIDKIGKLEFYKEMYNDRYDRLSEISQILKNISPLVIDYPVTSSIKKLLSEMDKRKPRRIYTKHSEYSSEIDLYYNSSHLLQIQISETNGFLPGIIFELQDICKLQEREVGPCEELLKKMELLSIENDELKQSIQQLQKENKQLKTEQQPLKNEDKVCFTKNKAHARGGCSLTDNQIERLLRIFARRGKYAEMSLNQAIASISQTHGTYYKVVKRDYLSAKTRERIKRIAEENDIILPPVGSIKL</sequence>
<reference evidence="2 3" key="1">
    <citation type="submission" date="2023-03" db="EMBL/GenBank/DDBJ databases">
        <authorList>
            <person name="Shen W."/>
            <person name="Cai J."/>
        </authorList>
    </citation>
    <scope>NUCLEOTIDE SEQUENCE [LARGE SCALE GENOMIC DNA]</scope>
    <source>
        <strain evidence="2 3">D6-4</strain>
    </source>
</reference>
<dbReference type="RefSeq" id="WP_137665221.1">
    <property type="nucleotide sequence ID" value="NZ_BJED01000019.1"/>
</dbReference>
<keyword evidence="3" id="KW-1185">Reference proteome</keyword>
<organism evidence="2 3">
    <name type="scientific">Enterococcus hulanensis</name>
    <dbReference type="NCBI Taxonomy" id="2559929"/>
    <lineage>
        <taxon>Bacteria</taxon>
        <taxon>Bacillati</taxon>
        <taxon>Bacillota</taxon>
        <taxon>Bacilli</taxon>
        <taxon>Lactobacillales</taxon>
        <taxon>Enterococcaceae</taxon>
        <taxon>Enterococcus</taxon>
    </lineage>
</organism>
<comment type="caution">
    <text evidence="2">The sequence shown here is derived from an EMBL/GenBank/DDBJ whole genome shotgun (WGS) entry which is preliminary data.</text>
</comment>
<evidence type="ECO:0000313" key="3">
    <source>
        <dbReference type="Proteomes" id="UP001252875"/>
    </source>
</evidence>
<accession>A0ABU3EUQ6</accession>
<evidence type="ECO:0000313" key="2">
    <source>
        <dbReference type="EMBL" id="MDT2598590.1"/>
    </source>
</evidence>
<gene>
    <name evidence="2" type="ORF">P7D85_02315</name>
</gene>
<dbReference type="Proteomes" id="UP001252875">
    <property type="component" value="Unassembled WGS sequence"/>
</dbReference>
<name>A0ABU3EUQ6_9ENTE</name>
<keyword evidence="1" id="KW-0175">Coiled coil</keyword>
<proteinExistence type="predicted"/>
<evidence type="ECO:0000256" key="1">
    <source>
        <dbReference type="SAM" id="Coils"/>
    </source>
</evidence>
<feature type="coiled-coil region" evidence="1">
    <location>
        <begin position="145"/>
        <end position="186"/>
    </location>
</feature>
<protein>
    <submittedName>
        <fullName evidence="2">Uncharacterized protein</fullName>
    </submittedName>
</protein>